<proteinExistence type="predicted"/>
<dbReference type="AlphaFoldDB" id="A0A640KLX5"/>
<comment type="caution">
    <text evidence="1">The sequence shown here is derived from an EMBL/GenBank/DDBJ whole genome shotgun (WGS) entry which is preliminary data.</text>
</comment>
<sequence length="371" mass="39368">MPISRTAGRRIAVQQRILGLSALSLSNSNSSLTCHARFVCTAKADRIRASSGLPTDVCAGTSFELCRGRDSDCSLRRGLPSNSSPKRCEGTETGLRRPQEGSEVHVFSKPAAQLSAAQLAHFTHLRGLLRRLPSLRQATSNTVEFSSTAAAPHCLVSHEGESGSQLFQTRTTMESVGSLHSELFVVSRVITSPHHNALPAKRDAGVCGDEVFTGVNHAFHKRVNPAGVTLRGILKGCAEQNALGAAAASGCIYADVADVFLLAASCSPRTSYHVLELDKSATTPASEACHSCVTACGEAGPPAAQAVAIFPCPECWRHLCHVARARLHDGRTPLRLFVHSVSPAATVRLFAVAQQRMTVMQAPMDVCIVSG</sequence>
<keyword evidence="2" id="KW-1185">Reference proteome</keyword>
<dbReference type="OrthoDB" id="262539at2759"/>
<dbReference type="VEuPathDB" id="TriTrypDB:LtaPh_2921300"/>
<name>A0A640KLX5_LEITA</name>
<accession>A0A640KLX5</accession>
<reference evidence="1" key="1">
    <citation type="submission" date="2019-11" db="EMBL/GenBank/DDBJ databases">
        <title>Leishmania tarentolae CDS.</title>
        <authorList>
            <person name="Goto Y."/>
            <person name="Yamagishi J."/>
        </authorList>
    </citation>
    <scope>NUCLEOTIDE SEQUENCE [LARGE SCALE GENOMIC DNA]</scope>
    <source>
        <strain evidence="1">Parrot Tar II</strain>
    </source>
</reference>
<protein>
    <submittedName>
        <fullName evidence="1">Uncharacterized protein</fullName>
    </submittedName>
</protein>
<gene>
    <name evidence="1" type="ORF">LtaPh_2921300</name>
</gene>
<evidence type="ECO:0000313" key="2">
    <source>
        <dbReference type="Proteomes" id="UP000419144"/>
    </source>
</evidence>
<organism evidence="1 2">
    <name type="scientific">Leishmania tarentolae</name>
    <name type="common">Sauroleishmania tarentolae</name>
    <dbReference type="NCBI Taxonomy" id="5689"/>
    <lineage>
        <taxon>Eukaryota</taxon>
        <taxon>Discoba</taxon>
        <taxon>Euglenozoa</taxon>
        <taxon>Kinetoplastea</taxon>
        <taxon>Metakinetoplastina</taxon>
        <taxon>Trypanosomatida</taxon>
        <taxon>Trypanosomatidae</taxon>
        <taxon>Leishmaniinae</taxon>
        <taxon>Leishmania</taxon>
        <taxon>lizard Leishmania</taxon>
    </lineage>
</organism>
<dbReference type="EMBL" id="BLBS01000041">
    <property type="protein sequence ID" value="GET90492.1"/>
    <property type="molecule type" value="Genomic_DNA"/>
</dbReference>
<evidence type="ECO:0000313" key="1">
    <source>
        <dbReference type="EMBL" id="GET90492.1"/>
    </source>
</evidence>
<dbReference type="Proteomes" id="UP000419144">
    <property type="component" value="Unassembled WGS sequence"/>
</dbReference>